<feature type="region of interest" description="Disordered" evidence="1">
    <location>
        <begin position="13"/>
        <end position="39"/>
    </location>
</feature>
<evidence type="ECO:0000313" key="2">
    <source>
        <dbReference type="EMBL" id="PNH11316.1"/>
    </source>
</evidence>
<name>A0A2J8AFN7_9CHLO</name>
<dbReference type="EMBL" id="PGGS01000032">
    <property type="protein sequence ID" value="PNH11316.1"/>
    <property type="molecule type" value="Genomic_DNA"/>
</dbReference>
<evidence type="ECO:0008006" key="4">
    <source>
        <dbReference type="Google" id="ProtNLM"/>
    </source>
</evidence>
<dbReference type="Proteomes" id="UP000236333">
    <property type="component" value="Unassembled WGS sequence"/>
</dbReference>
<dbReference type="AlphaFoldDB" id="A0A2J8AFN7"/>
<evidence type="ECO:0000313" key="3">
    <source>
        <dbReference type="Proteomes" id="UP000236333"/>
    </source>
</evidence>
<protein>
    <recommendedName>
        <fullName evidence="4">F-box domain-containing protein</fullName>
    </recommendedName>
</protein>
<accession>A0A2J8AFN7</accession>
<comment type="caution">
    <text evidence="2">The sequence shown here is derived from an EMBL/GenBank/DDBJ whole genome shotgun (WGS) entry which is preliminary data.</text>
</comment>
<evidence type="ECO:0000256" key="1">
    <source>
        <dbReference type="SAM" id="MobiDB-lite"/>
    </source>
</evidence>
<reference evidence="2 3" key="1">
    <citation type="journal article" date="2017" name="Mol. Biol. Evol.">
        <title>The 4-celled Tetrabaena socialis nuclear genome reveals the essential components for genetic control of cell number at the origin of multicellularity in the volvocine lineage.</title>
        <authorList>
            <person name="Featherston J."/>
            <person name="Arakaki Y."/>
            <person name="Hanschen E.R."/>
            <person name="Ferris P.J."/>
            <person name="Michod R.E."/>
            <person name="Olson B.J.S.C."/>
            <person name="Nozaki H."/>
            <person name="Durand P.M."/>
        </authorList>
    </citation>
    <scope>NUCLEOTIDE SEQUENCE [LARGE SCALE GENOMIC DNA]</scope>
    <source>
        <strain evidence="2 3">NIES-571</strain>
    </source>
</reference>
<gene>
    <name evidence="2" type="ORF">TSOC_001868</name>
</gene>
<feature type="region of interest" description="Disordered" evidence="1">
    <location>
        <begin position="123"/>
        <end position="148"/>
    </location>
</feature>
<organism evidence="2 3">
    <name type="scientific">Tetrabaena socialis</name>
    <dbReference type="NCBI Taxonomy" id="47790"/>
    <lineage>
        <taxon>Eukaryota</taxon>
        <taxon>Viridiplantae</taxon>
        <taxon>Chlorophyta</taxon>
        <taxon>core chlorophytes</taxon>
        <taxon>Chlorophyceae</taxon>
        <taxon>CS clade</taxon>
        <taxon>Chlamydomonadales</taxon>
        <taxon>Tetrabaenaceae</taxon>
        <taxon>Tetrabaena</taxon>
    </lineage>
</organism>
<proteinExistence type="predicted"/>
<keyword evidence="3" id="KW-1185">Reference proteome</keyword>
<sequence length="148" mass="15892">MTGMTLNPFAKCFEPAQRSQAGGPKDEGDNNPAPFEAPFELGGLPPEVITSLASFLRAPRDAVCFASACKSTRQHVAEAALQLDMRAIVSAGHTDAREAPAYKTQILRGLQKYMPGLATALLPHRHPSTSSRGAPCPQRRPLCIDHTD</sequence>